<comment type="caution">
    <text evidence="1">The sequence shown here is derived from an EMBL/GenBank/DDBJ whole genome shotgun (WGS) entry which is preliminary data.</text>
</comment>
<dbReference type="EMBL" id="BJXW01000007">
    <property type="protein sequence ID" value="GEN30180.1"/>
    <property type="molecule type" value="Genomic_DNA"/>
</dbReference>
<protein>
    <submittedName>
        <fullName evidence="1">Uncharacterized protein</fullName>
    </submittedName>
</protein>
<evidence type="ECO:0000313" key="1">
    <source>
        <dbReference type="EMBL" id="GEN30180.1"/>
    </source>
</evidence>
<accession>A0A511UUA9</accession>
<keyword evidence="2" id="KW-1185">Reference proteome</keyword>
<sequence>MIKYAIKLDEKHKQGCFIFHAIPEEHKNEYIPPSYDDYN</sequence>
<proteinExistence type="predicted"/>
<evidence type="ECO:0000313" key="2">
    <source>
        <dbReference type="Proteomes" id="UP000321491"/>
    </source>
</evidence>
<gene>
    <name evidence="1" type="ORF">CQU01_04180</name>
</gene>
<dbReference type="Proteomes" id="UP000321491">
    <property type="component" value="Unassembled WGS sequence"/>
</dbReference>
<reference evidence="1 2" key="1">
    <citation type="submission" date="2019-07" db="EMBL/GenBank/DDBJ databases">
        <title>Whole genome shotgun sequence of Cerasibacillus quisquiliarum NBRC 102429.</title>
        <authorList>
            <person name="Hosoyama A."/>
            <person name="Uohara A."/>
            <person name="Ohji S."/>
            <person name="Ichikawa N."/>
        </authorList>
    </citation>
    <scope>NUCLEOTIDE SEQUENCE [LARGE SCALE GENOMIC DNA]</scope>
    <source>
        <strain evidence="1 2">NBRC 102429</strain>
    </source>
</reference>
<name>A0A511UUA9_9BACI</name>
<organism evidence="1 2">
    <name type="scientific">Cerasibacillus quisquiliarum</name>
    <dbReference type="NCBI Taxonomy" id="227865"/>
    <lineage>
        <taxon>Bacteria</taxon>
        <taxon>Bacillati</taxon>
        <taxon>Bacillota</taxon>
        <taxon>Bacilli</taxon>
        <taxon>Bacillales</taxon>
        <taxon>Bacillaceae</taxon>
        <taxon>Cerasibacillus</taxon>
    </lineage>
</organism>
<dbReference type="AlphaFoldDB" id="A0A511UUA9"/>